<reference evidence="2" key="1">
    <citation type="journal article" date="2020" name="bioRxiv">
        <title>Chromosome-level reference genome of the European wasp spider Argiope bruennichi: a resource for studies on range expansion and evolutionary adaptation.</title>
        <authorList>
            <person name="Sheffer M.M."/>
            <person name="Hoppe A."/>
            <person name="Krehenwinkel H."/>
            <person name="Uhl G."/>
            <person name="Kuss A.W."/>
            <person name="Jensen L."/>
            <person name="Jensen C."/>
            <person name="Gillespie R.G."/>
            <person name="Hoff K.J."/>
            <person name="Prost S."/>
        </authorList>
    </citation>
    <scope>NUCLEOTIDE SEQUENCE</scope>
</reference>
<keyword evidence="3" id="KW-1185">Reference proteome</keyword>
<feature type="compositionally biased region" description="Acidic residues" evidence="1">
    <location>
        <begin position="84"/>
        <end position="97"/>
    </location>
</feature>
<comment type="caution">
    <text evidence="2">The sequence shown here is derived from an EMBL/GenBank/DDBJ whole genome shotgun (WGS) entry which is preliminary data.</text>
</comment>
<evidence type="ECO:0000256" key="1">
    <source>
        <dbReference type="SAM" id="MobiDB-lite"/>
    </source>
</evidence>
<protein>
    <submittedName>
        <fullName evidence="2">Uncharacterized protein</fullName>
    </submittedName>
</protein>
<sequence length="97" mass="10610">MFWTGQAPEICANQLGPFHQVSRYDQDDQPDETNDEVAALATSETDENNGEAKPNDNDGEKLTADTGRTQLKNDERERVGSGVVDDDVPESNEDIAA</sequence>
<organism evidence="2 3">
    <name type="scientific">Argiope bruennichi</name>
    <name type="common">Wasp spider</name>
    <name type="synonym">Aranea bruennichi</name>
    <dbReference type="NCBI Taxonomy" id="94029"/>
    <lineage>
        <taxon>Eukaryota</taxon>
        <taxon>Metazoa</taxon>
        <taxon>Ecdysozoa</taxon>
        <taxon>Arthropoda</taxon>
        <taxon>Chelicerata</taxon>
        <taxon>Arachnida</taxon>
        <taxon>Araneae</taxon>
        <taxon>Araneomorphae</taxon>
        <taxon>Entelegynae</taxon>
        <taxon>Araneoidea</taxon>
        <taxon>Araneidae</taxon>
        <taxon>Argiope</taxon>
    </lineage>
</organism>
<feature type="region of interest" description="Disordered" evidence="1">
    <location>
        <begin position="16"/>
        <end position="97"/>
    </location>
</feature>
<feature type="compositionally biased region" description="Basic and acidic residues" evidence="1">
    <location>
        <begin position="53"/>
        <end position="63"/>
    </location>
</feature>
<evidence type="ECO:0000313" key="3">
    <source>
        <dbReference type="Proteomes" id="UP000807504"/>
    </source>
</evidence>
<accession>A0A8T0F0X4</accession>
<dbReference type="EMBL" id="JABXBU010001863">
    <property type="protein sequence ID" value="KAF8782212.1"/>
    <property type="molecule type" value="Genomic_DNA"/>
</dbReference>
<evidence type="ECO:0000313" key="2">
    <source>
        <dbReference type="EMBL" id="KAF8782212.1"/>
    </source>
</evidence>
<name>A0A8T0F0X4_ARGBR</name>
<reference evidence="2" key="2">
    <citation type="submission" date="2020-06" db="EMBL/GenBank/DDBJ databases">
        <authorList>
            <person name="Sheffer M."/>
        </authorList>
    </citation>
    <scope>NUCLEOTIDE SEQUENCE</scope>
</reference>
<dbReference type="Proteomes" id="UP000807504">
    <property type="component" value="Unassembled WGS sequence"/>
</dbReference>
<gene>
    <name evidence="2" type="ORF">HNY73_012532</name>
</gene>
<dbReference type="AlphaFoldDB" id="A0A8T0F0X4"/>
<proteinExistence type="predicted"/>